<dbReference type="GO" id="GO:0005975">
    <property type="term" value="P:carbohydrate metabolic process"/>
    <property type="evidence" value="ECO:0007669"/>
    <property type="project" value="InterPro"/>
</dbReference>
<evidence type="ECO:0000313" key="2">
    <source>
        <dbReference type="Proteomes" id="UP000007881"/>
    </source>
</evidence>
<accession>I0IBX8</accession>
<dbReference type="PANTHER" id="PTHR31047:SF0">
    <property type="entry name" value="MEIOTICALLY UP-REGULATED GENE 157 PROTEIN"/>
    <property type="match status" value="1"/>
</dbReference>
<name>I0IBX8_PHYMF</name>
<evidence type="ECO:0008006" key="3">
    <source>
        <dbReference type="Google" id="ProtNLM"/>
    </source>
</evidence>
<dbReference type="eggNOG" id="COG3538">
    <property type="taxonomic scope" value="Bacteria"/>
</dbReference>
<keyword evidence="2" id="KW-1185">Reference proteome</keyword>
<protein>
    <recommendedName>
        <fullName evidence="3">Metal-independent alpha-mannosidase</fullName>
    </recommendedName>
</protein>
<dbReference type="EMBL" id="AP012338">
    <property type="protein sequence ID" value="BAM02766.1"/>
    <property type="molecule type" value="Genomic_DNA"/>
</dbReference>
<dbReference type="InterPro" id="IPR008313">
    <property type="entry name" value="GH125"/>
</dbReference>
<dbReference type="PANTHER" id="PTHR31047">
    <property type="entry name" value="MEIOTICALLY UP-REGULATED GENE 157 PROTEIN"/>
    <property type="match status" value="1"/>
</dbReference>
<dbReference type="HOGENOM" id="CLU_023537_0_1_0"/>
<dbReference type="RefSeq" id="WP_014435986.1">
    <property type="nucleotide sequence ID" value="NC_017080.1"/>
</dbReference>
<organism evidence="1 2">
    <name type="scientific">Phycisphaera mikurensis (strain NBRC 102666 / KCTC 22515 / FYK2301M01)</name>
    <dbReference type="NCBI Taxonomy" id="1142394"/>
    <lineage>
        <taxon>Bacteria</taxon>
        <taxon>Pseudomonadati</taxon>
        <taxon>Planctomycetota</taxon>
        <taxon>Phycisphaerae</taxon>
        <taxon>Phycisphaerales</taxon>
        <taxon>Phycisphaeraceae</taxon>
        <taxon>Phycisphaera</taxon>
    </lineage>
</organism>
<dbReference type="STRING" id="1142394.PSMK_06070"/>
<dbReference type="Proteomes" id="UP000007881">
    <property type="component" value="Chromosome"/>
</dbReference>
<dbReference type="InterPro" id="IPR008928">
    <property type="entry name" value="6-hairpin_glycosidase_sf"/>
</dbReference>
<dbReference type="SUPFAM" id="SSF48208">
    <property type="entry name" value="Six-hairpin glycosidases"/>
    <property type="match status" value="1"/>
</dbReference>
<sequence length="462" mass="49616">MTTRFDPTATPYRRPPAGERRVVCPAVEAAIQRVHAAAEPAVAAVFENALPMTLDTAVTLGEADGRPDAFVITGDIPAMWPRDAVASVWPLLPFIREDDAAHRVVEGVLNRVAACLRLDPYANAFYDFVNGVSDADRAHPRFGVHADDATAMGPGLHERKHELDTLAAFLRLSVGYHGAGGDPAAFGDGWLGALRRAVETIRAQQAGSDEEEADPAGPPYTFSRVTSRAIDTLVLRGRGQPARRCGLSKSPFRPSDDAAQLPFPVAANAMAAVGLLGVADLMGALRLDPALAADCRALGAEIHDAVLRHGVAEHPTAGRVFAYEVDGFGNAYFMDDANVPSLLALPYLGFCPPEDPLYRRTRALLWSPDNPYFVSGSAAAAIGGPHVGRSNLWPMSILIHALTAADPAEAEADLATLCSTHAGRFVMHETFHRDDATAFTRPWFCWPNALFAELVWRRFGGD</sequence>
<dbReference type="OrthoDB" id="181472at2"/>
<gene>
    <name evidence="1" type="ordered locus">PSMK_06070</name>
</gene>
<proteinExistence type="predicted"/>
<reference evidence="1 2" key="1">
    <citation type="submission" date="2012-02" db="EMBL/GenBank/DDBJ databases">
        <title>Complete genome sequence of Phycisphaera mikurensis NBRC 102666.</title>
        <authorList>
            <person name="Ankai A."/>
            <person name="Hosoyama A."/>
            <person name="Terui Y."/>
            <person name="Sekine M."/>
            <person name="Fukai R."/>
            <person name="Kato Y."/>
            <person name="Nakamura S."/>
            <person name="Yamada-Narita S."/>
            <person name="Kawakoshi A."/>
            <person name="Fukunaga Y."/>
            <person name="Yamazaki S."/>
            <person name="Fujita N."/>
        </authorList>
    </citation>
    <scope>NUCLEOTIDE SEQUENCE [LARGE SCALE GENOMIC DNA]</scope>
    <source>
        <strain evidence="2">NBRC 102666 / KCTC 22515 / FYK2301M01</strain>
    </source>
</reference>
<dbReference type="SMART" id="SM01149">
    <property type="entry name" value="DUF1237"/>
    <property type="match status" value="1"/>
</dbReference>
<dbReference type="AlphaFoldDB" id="I0IBX8"/>
<dbReference type="KEGG" id="phm:PSMK_06070"/>
<evidence type="ECO:0000313" key="1">
    <source>
        <dbReference type="EMBL" id="BAM02766.1"/>
    </source>
</evidence>
<dbReference type="PIRSF" id="PIRSF028846">
    <property type="entry name" value="UCP028846"/>
    <property type="match status" value="1"/>
</dbReference>
<dbReference type="Pfam" id="PF06824">
    <property type="entry name" value="Glyco_hydro_125"/>
    <property type="match status" value="1"/>
</dbReference>
<dbReference type="InterPro" id="IPR012341">
    <property type="entry name" value="6hp_glycosidase-like_sf"/>
</dbReference>
<dbReference type="Gene3D" id="1.50.10.10">
    <property type="match status" value="1"/>
</dbReference>